<dbReference type="Gramene" id="EFJ14390">
    <property type="protein sequence ID" value="EFJ14390"/>
    <property type="gene ID" value="SELMODRAFT_120346"/>
</dbReference>
<dbReference type="SUPFAM" id="SSF56112">
    <property type="entry name" value="Protein kinase-like (PK-like)"/>
    <property type="match status" value="1"/>
</dbReference>
<proteinExistence type="predicted"/>
<feature type="transmembrane region" description="Helical" evidence="10">
    <location>
        <begin position="285"/>
        <end position="308"/>
    </location>
</feature>
<dbReference type="SUPFAM" id="SSF52058">
    <property type="entry name" value="L domain-like"/>
    <property type="match status" value="1"/>
</dbReference>
<feature type="signal peptide" evidence="11">
    <location>
        <begin position="1"/>
        <end position="32"/>
    </location>
</feature>
<dbReference type="InterPro" id="IPR052451">
    <property type="entry name" value="Ser/Thr_kinase-like"/>
</dbReference>
<sequence length="668" mass="71469">MAAYNLRQQQNRRFWCCCSLLLALILLIDAQAQQQNQSQDVSTLLKIKPALDTNPALPLLLSWSFQNPLCNWQGVQWMLNDGTPVNCSVPATALNDSLAQDPSILVESITLTKLQGALVGTIPPEIGLLSGLRKLELSSNNLTGPIPEEISNASSLAFIHLGNNRLNGSIPSTIWKLCGVLAELDLDHNQLSGSIPVAADPKARCSNLTSLRLNSNNLSGLVPSEFLKSLAPSLTELDLSNNILLGGVVAAPGATSIQSNAAAPATSPALVAAPPTGSSKLSAGAVSGIIIGVLVATVLLLSLLIGICSSNRSPIASKLTSSPSLHRELGEAEDATTGKLVAFEGGERFNADQVLNASGEVLGKTSYGTVYKAKLQSGPMITLRLLRDGSVKDRDEFVSAVKELGLIRHRNLVPLRAYYHGPKDEKLLVYDYIPKGNLQELIHTSTAYAPAPSWAIRHKIALGAARGLGHLHTGLHLPLLHGNLKSKNILVDENFEPHLSDFGLHLLMNAAASNEMITAQATQGYKAPELTRIKKANTKTDIYSFGIILLELLTGKKPGNLAAGDNDSVTVVDLPTLVKTAVIEERTAELFDLDLLRGLRSPMEDGLLQALQLAMGCCAPSPAVRPDIKEVIRQLEEIRPKIHSPIFTPVSHSRNSPRIPLSPLRDAS</sequence>
<dbReference type="InterPro" id="IPR001611">
    <property type="entry name" value="Leu-rich_rpt"/>
</dbReference>
<feature type="region of interest" description="Disordered" evidence="9">
    <location>
        <begin position="646"/>
        <end position="668"/>
    </location>
</feature>
<dbReference type="InterPro" id="IPR011009">
    <property type="entry name" value="Kinase-like_dom_sf"/>
</dbReference>
<evidence type="ECO:0000259" key="12">
    <source>
        <dbReference type="PROSITE" id="PS50011"/>
    </source>
</evidence>
<dbReference type="AlphaFoldDB" id="D8SLY2"/>
<dbReference type="eggNOG" id="ENOG502QVB6">
    <property type="taxonomic scope" value="Eukaryota"/>
</dbReference>
<keyword evidence="6 10" id="KW-1133">Transmembrane helix</keyword>
<dbReference type="PANTHER" id="PTHR48008:SF13">
    <property type="entry name" value="PROTEIN KINASE SUPERFAMILY PROTEIN"/>
    <property type="match status" value="1"/>
</dbReference>
<dbReference type="OMA" id="RSEIVPN"/>
<evidence type="ECO:0000256" key="8">
    <source>
        <dbReference type="ARBA" id="ARBA00023180"/>
    </source>
</evidence>
<evidence type="ECO:0000256" key="5">
    <source>
        <dbReference type="ARBA" id="ARBA00022737"/>
    </source>
</evidence>
<dbReference type="HOGENOM" id="CLU_000288_92_6_1"/>
<accession>D8SLY2</accession>
<dbReference type="GO" id="GO:0016020">
    <property type="term" value="C:membrane"/>
    <property type="evidence" value="ECO:0007669"/>
    <property type="project" value="UniProtKB-SubCell"/>
</dbReference>
<keyword evidence="5" id="KW-0677">Repeat</keyword>
<keyword evidence="7 10" id="KW-0472">Membrane</keyword>
<reference evidence="13 14" key="1">
    <citation type="journal article" date="2011" name="Science">
        <title>The Selaginella genome identifies genetic changes associated with the evolution of vascular plants.</title>
        <authorList>
            <person name="Banks J.A."/>
            <person name="Nishiyama T."/>
            <person name="Hasebe M."/>
            <person name="Bowman J.L."/>
            <person name="Gribskov M."/>
            <person name="dePamphilis C."/>
            <person name="Albert V.A."/>
            <person name="Aono N."/>
            <person name="Aoyama T."/>
            <person name="Ambrose B.A."/>
            <person name="Ashton N.W."/>
            <person name="Axtell M.J."/>
            <person name="Barker E."/>
            <person name="Barker M.S."/>
            <person name="Bennetzen J.L."/>
            <person name="Bonawitz N.D."/>
            <person name="Chapple C."/>
            <person name="Cheng C."/>
            <person name="Correa L.G."/>
            <person name="Dacre M."/>
            <person name="DeBarry J."/>
            <person name="Dreyer I."/>
            <person name="Elias M."/>
            <person name="Engstrom E.M."/>
            <person name="Estelle M."/>
            <person name="Feng L."/>
            <person name="Finet C."/>
            <person name="Floyd S.K."/>
            <person name="Frommer W.B."/>
            <person name="Fujita T."/>
            <person name="Gramzow L."/>
            <person name="Gutensohn M."/>
            <person name="Harholt J."/>
            <person name="Hattori M."/>
            <person name="Heyl A."/>
            <person name="Hirai T."/>
            <person name="Hiwatashi Y."/>
            <person name="Ishikawa M."/>
            <person name="Iwata M."/>
            <person name="Karol K.G."/>
            <person name="Koehler B."/>
            <person name="Kolukisaoglu U."/>
            <person name="Kubo M."/>
            <person name="Kurata T."/>
            <person name="Lalonde S."/>
            <person name="Li K."/>
            <person name="Li Y."/>
            <person name="Litt A."/>
            <person name="Lyons E."/>
            <person name="Manning G."/>
            <person name="Maruyama T."/>
            <person name="Michael T.P."/>
            <person name="Mikami K."/>
            <person name="Miyazaki S."/>
            <person name="Morinaga S."/>
            <person name="Murata T."/>
            <person name="Mueller-Roeber B."/>
            <person name="Nelson D.R."/>
            <person name="Obara M."/>
            <person name="Oguri Y."/>
            <person name="Olmstead R.G."/>
            <person name="Onodera N."/>
            <person name="Petersen B.L."/>
            <person name="Pils B."/>
            <person name="Prigge M."/>
            <person name="Rensing S.A."/>
            <person name="Riano-Pachon D.M."/>
            <person name="Roberts A.W."/>
            <person name="Sato Y."/>
            <person name="Scheller H.V."/>
            <person name="Schulz B."/>
            <person name="Schulz C."/>
            <person name="Shakirov E.V."/>
            <person name="Shibagaki N."/>
            <person name="Shinohara N."/>
            <person name="Shippen D.E."/>
            <person name="Soerensen I."/>
            <person name="Sotooka R."/>
            <person name="Sugimoto N."/>
            <person name="Sugita M."/>
            <person name="Sumikawa N."/>
            <person name="Tanurdzic M."/>
            <person name="Theissen G."/>
            <person name="Ulvskov P."/>
            <person name="Wakazuki S."/>
            <person name="Weng J.K."/>
            <person name="Willats W.W."/>
            <person name="Wipf D."/>
            <person name="Wolf P.G."/>
            <person name="Yang L."/>
            <person name="Zimmer A.D."/>
            <person name="Zhu Q."/>
            <person name="Mitros T."/>
            <person name="Hellsten U."/>
            <person name="Loque D."/>
            <person name="Otillar R."/>
            <person name="Salamov A."/>
            <person name="Schmutz J."/>
            <person name="Shapiro H."/>
            <person name="Lindquist E."/>
            <person name="Lucas S."/>
            <person name="Rokhsar D."/>
            <person name="Grigoriev I.V."/>
        </authorList>
    </citation>
    <scope>NUCLEOTIDE SEQUENCE [LARGE SCALE GENOMIC DNA]</scope>
</reference>
<keyword evidence="2" id="KW-0433">Leucine-rich repeat</keyword>
<keyword evidence="8" id="KW-0325">Glycoprotein</keyword>
<evidence type="ECO:0000256" key="1">
    <source>
        <dbReference type="ARBA" id="ARBA00004370"/>
    </source>
</evidence>
<dbReference type="Gene3D" id="3.30.200.20">
    <property type="entry name" value="Phosphorylase Kinase, domain 1"/>
    <property type="match status" value="1"/>
</dbReference>
<feature type="chain" id="PRO_5003122839" description="Protein kinase domain-containing protein" evidence="11">
    <location>
        <begin position="33"/>
        <end position="668"/>
    </location>
</feature>
<dbReference type="Gene3D" id="3.80.10.10">
    <property type="entry name" value="Ribonuclease Inhibitor"/>
    <property type="match status" value="2"/>
</dbReference>
<keyword evidence="14" id="KW-1185">Reference proteome</keyword>
<evidence type="ECO:0000256" key="9">
    <source>
        <dbReference type="SAM" id="MobiDB-lite"/>
    </source>
</evidence>
<feature type="domain" description="Protein kinase" evidence="12">
    <location>
        <begin position="356"/>
        <end position="647"/>
    </location>
</feature>
<evidence type="ECO:0000313" key="14">
    <source>
        <dbReference type="Proteomes" id="UP000001514"/>
    </source>
</evidence>
<dbReference type="InParanoid" id="D8SLY2"/>
<evidence type="ECO:0000256" key="3">
    <source>
        <dbReference type="ARBA" id="ARBA00022692"/>
    </source>
</evidence>
<evidence type="ECO:0000313" key="13">
    <source>
        <dbReference type="EMBL" id="EFJ14390.1"/>
    </source>
</evidence>
<evidence type="ECO:0000256" key="4">
    <source>
        <dbReference type="ARBA" id="ARBA00022729"/>
    </source>
</evidence>
<dbReference type="InterPro" id="IPR013210">
    <property type="entry name" value="LRR_N_plant-typ"/>
</dbReference>
<dbReference type="Gene3D" id="1.10.510.10">
    <property type="entry name" value="Transferase(Phosphotransferase) domain 1"/>
    <property type="match status" value="1"/>
</dbReference>
<evidence type="ECO:0000256" key="7">
    <source>
        <dbReference type="ARBA" id="ARBA00023136"/>
    </source>
</evidence>
<evidence type="ECO:0000256" key="10">
    <source>
        <dbReference type="SAM" id="Phobius"/>
    </source>
</evidence>
<dbReference type="PANTHER" id="PTHR48008">
    <property type="entry name" value="LEUCINE-RICH REPEAT RECEPTOR-LIKE PROTEIN KINASE IMK3-RELATED"/>
    <property type="match status" value="1"/>
</dbReference>
<dbReference type="GO" id="GO:0004672">
    <property type="term" value="F:protein kinase activity"/>
    <property type="evidence" value="ECO:0007669"/>
    <property type="project" value="InterPro"/>
</dbReference>
<evidence type="ECO:0000256" key="2">
    <source>
        <dbReference type="ARBA" id="ARBA00022614"/>
    </source>
</evidence>
<organism evidence="14">
    <name type="scientific">Selaginella moellendorffii</name>
    <name type="common">Spikemoss</name>
    <dbReference type="NCBI Taxonomy" id="88036"/>
    <lineage>
        <taxon>Eukaryota</taxon>
        <taxon>Viridiplantae</taxon>
        <taxon>Streptophyta</taxon>
        <taxon>Embryophyta</taxon>
        <taxon>Tracheophyta</taxon>
        <taxon>Lycopodiopsida</taxon>
        <taxon>Selaginellales</taxon>
        <taxon>Selaginellaceae</taxon>
        <taxon>Selaginella</taxon>
    </lineage>
</organism>
<evidence type="ECO:0000256" key="6">
    <source>
        <dbReference type="ARBA" id="ARBA00022989"/>
    </source>
</evidence>
<evidence type="ECO:0000256" key="11">
    <source>
        <dbReference type="SAM" id="SignalP"/>
    </source>
</evidence>
<dbReference type="Proteomes" id="UP000001514">
    <property type="component" value="Unassembled WGS sequence"/>
</dbReference>
<dbReference type="Pfam" id="PF00560">
    <property type="entry name" value="LRR_1"/>
    <property type="match status" value="3"/>
</dbReference>
<dbReference type="InterPro" id="IPR000719">
    <property type="entry name" value="Prot_kinase_dom"/>
</dbReference>
<dbReference type="KEGG" id="smo:SELMODRAFT_120346"/>
<dbReference type="FunCoup" id="D8SLY2">
    <property type="interactions" value="282"/>
</dbReference>
<dbReference type="InterPro" id="IPR032675">
    <property type="entry name" value="LRR_dom_sf"/>
</dbReference>
<dbReference type="PROSITE" id="PS51450">
    <property type="entry name" value="LRR"/>
    <property type="match status" value="1"/>
</dbReference>
<keyword evidence="3 10" id="KW-0812">Transmembrane</keyword>
<gene>
    <name evidence="13" type="ORF">SELMODRAFT_120346</name>
</gene>
<dbReference type="OrthoDB" id="1890790at2759"/>
<comment type="subcellular location">
    <subcellularLocation>
        <location evidence="1">Membrane</location>
    </subcellularLocation>
</comment>
<dbReference type="PROSITE" id="PS50011">
    <property type="entry name" value="PROTEIN_KINASE_DOM"/>
    <property type="match status" value="1"/>
</dbReference>
<dbReference type="EMBL" id="GL377627">
    <property type="protein sequence ID" value="EFJ14390.1"/>
    <property type="molecule type" value="Genomic_DNA"/>
</dbReference>
<name>D8SLY2_SELML</name>
<dbReference type="Pfam" id="PF08263">
    <property type="entry name" value="LRRNT_2"/>
    <property type="match status" value="1"/>
</dbReference>
<dbReference type="FunFam" id="3.80.10.10:FF:000041">
    <property type="entry name" value="LRR receptor-like serine/threonine-protein kinase ERECTA"/>
    <property type="match status" value="1"/>
</dbReference>
<dbReference type="Pfam" id="PF00069">
    <property type="entry name" value="Pkinase"/>
    <property type="match status" value="1"/>
</dbReference>
<keyword evidence="4 11" id="KW-0732">Signal</keyword>
<protein>
    <recommendedName>
        <fullName evidence="12">Protein kinase domain-containing protein</fullName>
    </recommendedName>
</protein>
<dbReference type="CDD" id="cd14066">
    <property type="entry name" value="STKc_IRAK"/>
    <property type="match status" value="1"/>
</dbReference>
<dbReference type="GO" id="GO:0005524">
    <property type="term" value="F:ATP binding"/>
    <property type="evidence" value="ECO:0007669"/>
    <property type="project" value="InterPro"/>
</dbReference>